<reference evidence="3" key="1">
    <citation type="submission" date="2022-11" db="UniProtKB">
        <authorList>
            <consortium name="WormBaseParasite"/>
        </authorList>
    </citation>
    <scope>IDENTIFICATION</scope>
</reference>
<organism evidence="2 3">
    <name type="scientific">Romanomermis culicivorax</name>
    <name type="common">Nematode worm</name>
    <dbReference type="NCBI Taxonomy" id="13658"/>
    <lineage>
        <taxon>Eukaryota</taxon>
        <taxon>Metazoa</taxon>
        <taxon>Ecdysozoa</taxon>
        <taxon>Nematoda</taxon>
        <taxon>Enoplea</taxon>
        <taxon>Dorylaimia</taxon>
        <taxon>Mermithida</taxon>
        <taxon>Mermithoidea</taxon>
        <taxon>Mermithidae</taxon>
        <taxon>Romanomermis</taxon>
    </lineage>
</organism>
<keyword evidence="2" id="KW-1185">Reference proteome</keyword>
<evidence type="ECO:0000256" key="1">
    <source>
        <dbReference type="SAM" id="Coils"/>
    </source>
</evidence>
<feature type="coiled-coil region" evidence="1">
    <location>
        <begin position="209"/>
        <end position="243"/>
    </location>
</feature>
<feature type="coiled-coil region" evidence="1">
    <location>
        <begin position="12"/>
        <end position="46"/>
    </location>
</feature>
<keyword evidence="1" id="KW-0175">Coiled coil</keyword>
<proteinExistence type="predicted"/>
<evidence type="ECO:0000313" key="3">
    <source>
        <dbReference type="WBParaSite" id="nRc.2.0.1.t03993-RA"/>
    </source>
</evidence>
<evidence type="ECO:0000313" key="2">
    <source>
        <dbReference type="Proteomes" id="UP000887565"/>
    </source>
</evidence>
<dbReference type="WBParaSite" id="nRc.2.0.1.t03993-RA">
    <property type="protein sequence ID" value="nRc.2.0.1.t03993-RA"/>
    <property type="gene ID" value="nRc.2.0.1.g03993"/>
</dbReference>
<dbReference type="AlphaFoldDB" id="A0A915HPW5"/>
<name>A0A915HPW5_ROMCU</name>
<dbReference type="Proteomes" id="UP000887565">
    <property type="component" value="Unplaced"/>
</dbReference>
<feature type="coiled-coil region" evidence="1">
    <location>
        <begin position="466"/>
        <end position="493"/>
    </location>
</feature>
<accession>A0A915HPW5</accession>
<protein>
    <submittedName>
        <fullName evidence="3">Uncharacterized protein</fullName>
    </submittedName>
</protein>
<sequence length="501" mass="59600">MADLLSYYKNALVEKTRAVEELRVENEKLKSKCQRIEYMNEKLNDQSTKLSTFLKKLAIVKNRTYKNEISEEKNDQSFVNAKLDDEILISNDEKMDLEELKPIDDSQIPNISGFKNNENLRRKINLSSKLRQENLKSIFRLRKQKINSVKSGREIWILKRSLNELKSQLSDAKLREKEKNVPRKNEQFLRRKLRESLEEISSLRNGEEMSILQNGVERLNEELAKCRAENLALKTKIENLTDEISSLRSGEEVSILQNGVDQLNSLMADCRNEQCNWNREKVFLNKNADSYVQQIDFMRKLCMNWCLENSNLQKRIDFLKSRLEKIDKSKMVDQKSKISIDFNDLIANWQEEKCRLKSELLKLTSIHERFRDEFLRIQNSIRSQFNFLTYRKIDLEKTLAETSNLCQKFQTQNRTLTEFQRRYGDDISTLKNRFFHTKKRYFHLLKSYTTLNKNFRDEKACDPDPLEIVNDRCNAAEQRLMALRQRVQKLINHLIYQFFTP</sequence>